<keyword evidence="3" id="KW-1185">Reference proteome</keyword>
<feature type="non-terminal residue" evidence="2">
    <location>
        <position position="1"/>
    </location>
</feature>
<dbReference type="EMBL" id="JACEIK010001422">
    <property type="protein sequence ID" value="MCD7469287.1"/>
    <property type="molecule type" value="Genomic_DNA"/>
</dbReference>
<evidence type="ECO:0000313" key="3">
    <source>
        <dbReference type="Proteomes" id="UP000823775"/>
    </source>
</evidence>
<name>A0ABS8TD14_DATST</name>
<comment type="caution">
    <text evidence="2">The sequence shown here is derived from an EMBL/GenBank/DDBJ whole genome shotgun (WGS) entry which is preliminary data.</text>
</comment>
<protein>
    <submittedName>
        <fullName evidence="2">Uncharacterized protein</fullName>
    </submittedName>
</protein>
<dbReference type="Proteomes" id="UP000823775">
    <property type="component" value="Unassembled WGS sequence"/>
</dbReference>
<evidence type="ECO:0000256" key="1">
    <source>
        <dbReference type="SAM" id="MobiDB-lite"/>
    </source>
</evidence>
<proteinExistence type="predicted"/>
<gene>
    <name evidence="2" type="ORF">HAX54_008215</name>
</gene>
<feature type="region of interest" description="Disordered" evidence="1">
    <location>
        <begin position="31"/>
        <end position="65"/>
    </location>
</feature>
<organism evidence="2 3">
    <name type="scientific">Datura stramonium</name>
    <name type="common">Jimsonweed</name>
    <name type="synonym">Common thornapple</name>
    <dbReference type="NCBI Taxonomy" id="4076"/>
    <lineage>
        <taxon>Eukaryota</taxon>
        <taxon>Viridiplantae</taxon>
        <taxon>Streptophyta</taxon>
        <taxon>Embryophyta</taxon>
        <taxon>Tracheophyta</taxon>
        <taxon>Spermatophyta</taxon>
        <taxon>Magnoliopsida</taxon>
        <taxon>eudicotyledons</taxon>
        <taxon>Gunneridae</taxon>
        <taxon>Pentapetalae</taxon>
        <taxon>asterids</taxon>
        <taxon>lamiids</taxon>
        <taxon>Solanales</taxon>
        <taxon>Solanaceae</taxon>
        <taxon>Solanoideae</taxon>
        <taxon>Datureae</taxon>
        <taxon>Datura</taxon>
    </lineage>
</organism>
<evidence type="ECO:0000313" key="2">
    <source>
        <dbReference type="EMBL" id="MCD7469287.1"/>
    </source>
</evidence>
<accession>A0ABS8TD14</accession>
<reference evidence="2 3" key="1">
    <citation type="journal article" date="2021" name="BMC Genomics">
        <title>Datura genome reveals duplications of psychoactive alkaloid biosynthetic genes and high mutation rate following tissue culture.</title>
        <authorList>
            <person name="Rajewski A."/>
            <person name="Carter-House D."/>
            <person name="Stajich J."/>
            <person name="Litt A."/>
        </authorList>
    </citation>
    <scope>NUCLEOTIDE SEQUENCE [LARGE SCALE GENOMIC DNA]</scope>
    <source>
        <strain evidence="2">AR-01</strain>
    </source>
</reference>
<sequence length="65" mass="7229">DGAGTNRSPKVLEIQRVSEIQTRVEINAYAGDRADYSDNDLPNNEECPISVRSLRSSRGVDHIDQ</sequence>